<reference evidence="8 9" key="1">
    <citation type="submission" date="2017-11" db="EMBL/GenBank/DDBJ databases">
        <title>Genome-resolved metagenomics identifies genetic mobility, metabolic interactions, and unexpected diversity in perchlorate-reducing communities.</title>
        <authorList>
            <person name="Barnum T.P."/>
            <person name="Figueroa I.A."/>
            <person name="Carlstrom C.I."/>
            <person name="Lucas L.N."/>
            <person name="Engelbrektson A.L."/>
            <person name="Coates J.D."/>
        </authorList>
    </citation>
    <scope>NUCLEOTIDE SEQUENCE [LARGE SCALE GENOMIC DNA]</scope>
    <source>
        <strain evidence="8">BM706</strain>
    </source>
</reference>
<evidence type="ECO:0000313" key="8">
    <source>
        <dbReference type="EMBL" id="PLX18358.1"/>
    </source>
</evidence>
<dbReference type="InterPro" id="IPR008949">
    <property type="entry name" value="Isoprenoid_synthase_dom_sf"/>
</dbReference>
<protein>
    <recommendedName>
        <fullName evidence="10">Farnesyl-diphosphate synthase</fullName>
    </recommendedName>
</protein>
<keyword evidence="3 7" id="KW-0808">Transferase</keyword>
<keyword evidence="6" id="KW-0414">Isoprene biosynthesis</keyword>
<evidence type="ECO:0000256" key="3">
    <source>
        <dbReference type="ARBA" id="ARBA00022679"/>
    </source>
</evidence>
<dbReference type="NCBIfam" id="NF045485">
    <property type="entry name" value="FPPsyn"/>
    <property type="match status" value="1"/>
</dbReference>
<comment type="similarity">
    <text evidence="2 7">Belongs to the FPP/GGPP synthase family.</text>
</comment>
<dbReference type="Proteomes" id="UP000234857">
    <property type="component" value="Unassembled WGS sequence"/>
</dbReference>
<dbReference type="GO" id="GO:0046872">
    <property type="term" value="F:metal ion binding"/>
    <property type="evidence" value="ECO:0007669"/>
    <property type="project" value="UniProtKB-KW"/>
</dbReference>
<dbReference type="SUPFAM" id="SSF48576">
    <property type="entry name" value="Terpenoid synthases"/>
    <property type="match status" value="1"/>
</dbReference>
<keyword evidence="5" id="KW-0460">Magnesium</keyword>
<dbReference type="PANTHER" id="PTHR43281:SF1">
    <property type="entry name" value="FARNESYL DIPHOSPHATE SYNTHASE"/>
    <property type="match status" value="1"/>
</dbReference>
<dbReference type="SFLD" id="SFLDG01017">
    <property type="entry name" value="Polyprenyl_Transferase_Like"/>
    <property type="match status" value="1"/>
</dbReference>
<dbReference type="PANTHER" id="PTHR43281">
    <property type="entry name" value="FARNESYL DIPHOSPHATE SYNTHASE"/>
    <property type="match status" value="1"/>
</dbReference>
<evidence type="ECO:0008006" key="10">
    <source>
        <dbReference type="Google" id="ProtNLM"/>
    </source>
</evidence>
<gene>
    <name evidence="8" type="ORF">C0601_04895</name>
</gene>
<dbReference type="Pfam" id="PF00348">
    <property type="entry name" value="polyprenyl_synt"/>
    <property type="match status" value="1"/>
</dbReference>
<dbReference type="FunFam" id="1.10.600.10:FF:000001">
    <property type="entry name" value="Geranylgeranyl diphosphate synthase"/>
    <property type="match status" value="1"/>
</dbReference>
<evidence type="ECO:0000256" key="2">
    <source>
        <dbReference type="ARBA" id="ARBA00006706"/>
    </source>
</evidence>
<comment type="caution">
    <text evidence="8">The sequence shown here is derived from an EMBL/GenBank/DDBJ whole genome shotgun (WGS) entry which is preliminary data.</text>
</comment>
<proteinExistence type="inferred from homology"/>
<evidence type="ECO:0000256" key="5">
    <source>
        <dbReference type="ARBA" id="ARBA00022842"/>
    </source>
</evidence>
<dbReference type="AlphaFoldDB" id="A0A2N5ZI40"/>
<organism evidence="8 9">
    <name type="scientific">Muiribacterium halophilum</name>
    <dbReference type="NCBI Taxonomy" id="2053465"/>
    <lineage>
        <taxon>Bacteria</taxon>
        <taxon>Candidatus Muiribacteriota</taxon>
        <taxon>Candidatus Muiribacteriia</taxon>
        <taxon>Candidatus Muiribacteriales</taxon>
        <taxon>Candidatus Muiribacteriaceae</taxon>
        <taxon>Candidatus Muiribacterium</taxon>
    </lineage>
</organism>
<dbReference type="SFLD" id="SFLDS00005">
    <property type="entry name" value="Isoprenoid_Synthase_Type_I"/>
    <property type="match status" value="1"/>
</dbReference>
<evidence type="ECO:0000256" key="4">
    <source>
        <dbReference type="ARBA" id="ARBA00022723"/>
    </source>
</evidence>
<evidence type="ECO:0000256" key="6">
    <source>
        <dbReference type="ARBA" id="ARBA00023229"/>
    </source>
</evidence>
<accession>A0A2N5ZI40</accession>
<dbReference type="InterPro" id="IPR000092">
    <property type="entry name" value="Polyprenyl_synt"/>
</dbReference>
<dbReference type="InterPro" id="IPR053378">
    <property type="entry name" value="Prenyl_diphosphate_synthase"/>
</dbReference>
<dbReference type="GO" id="GO:0004659">
    <property type="term" value="F:prenyltransferase activity"/>
    <property type="evidence" value="ECO:0007669"/>
    <property type="project" value="InterPro"/>
</dbReference>
<dbReference type="GO" id="GO:0005737">
    <property type="term" value="C:cytoplasm"/>
    <property type="evidence" value="ECO:0007669"/>
    <property type="project" value="UniProtKB-ARBA"/>
</dbReference>
<dbReference type="PROSITE" id="PS00723">
    <property type="entry name" value="POLYPRENYL_SYNTHASE_1"/>
    <property type="match status" value="1"/>
</dbReference>
<name>A0A2N5ZI40_MUIH1</name>
<comment type="cofactor">
    <cofactor evidence="1">
        <name>Mg(2+)</name>
        <dbReference type="ChEBI" id="CHEBI:18420"/>
    </cofactor>
</comment>
<evidence type="ECO:0000256" key="1">
    <source>
        <dbReference type="ARBA" id="ARBA00001946"/>
    </source>
</evidence>
<dbReference type="GO" id="GO:0016114">
    <property type="term" value="P:terpenoid biosynthetic process"/>
    <property type="evidence" value="ECO:0007669"/>
    <property type="project" value="UniProtKB-ARBA"/>
</dbReference>
<evidence type="ECO:0000256" key="7">
    <source>
        <dbReference type="RuleBase" id="RU004466"/>
    </source>
</evidence>
<dbReference type="EMBL" id="PKTG01000064">
    <property type="protein sequence ID" value="PLX18358.1"/>
    <property type="molecule type" value="Genomic_DNA"/>
</dbReference>
<keyword evidence="4" id="KW-0479">Metal-binding</keyword>
<evidence type="ECO:0000313" key="9">
    <source>
        <dbReference type="Proteomes" id="UP000234857"/>
    </source>
</evidence>
<sequence>MKMNDLFSYIEYAKKKVEDRFDILIPENDDYASDVFKAMRYSLFAGGKRIRPLLAFLSADICDLDHYNIIDFACCIEMIHTYSLIHDDLPAMDDDDLRRGKPTSHKKFGEAMAILAGDALLTESFRVLSQVRCKNEARLAEIIREVSLCSGPYGMVAGQVADLNAETRRPDEKELAFIHKNKTGRLIECSLVIPALAGDLEKDKIDNLREIGRNTGLLFQITDDLLDIDGDVKKLGKTPGKDAKSDKTTYISLYGEKKSREMAYDLKEKTKCLIKDIGGNLILEQLIDFIYERDH</sequence>
<dbReference type="CDD" id="cd00685">
    <property type="entry name" value="Trans_IPPS_HT"/>
    <property type="match status" value="1"/>
</dbReference>
<dbReference type="Gene3D" id="1.10.600.10">
    <property type="entry name" value="Farnesyl Diphosphate Synthase"/>
    <property type="match status" value="1"/>
</dbReference>
<dbReference type="InterPro" id="IPR033749">
    <property type="entry name" value="Polyprenyl_synt_CS"/>
</dbReference>